<dbReference type="Proteomes" id="UP001054945">
    <property type="component" value="Unassembled WGS sequence"/>
</dbReference>
<protein>
    <recommendedName>
        <fullName evidence="3">Secreted protein</fullName>
    </recommendedName>
</protein>
<dbReference type="EMBL" id="BPLR01010427">
    <property type="protein sequence ID" value="GIY39209.1"/>
    <property type="molecule type" value="Genomic_DNA"/>
</dbReference>
<name>A0AAV4T0I4_CAEEX</name>
<evidence type="ECO:0000313" key="2">
    <source>
        <dbReference type="Proteomes" id="UP001054945"/>
    </source>
</evidence>
<keyword evidence="2" id="KW-1185">Reference proteome</keyword>
<dbReference type="AlphaFoldDB" id="A0AAV4T0I4"/>
<sequence length="98" mass="10606">MFFVNLTVCGYCNSTAPFTAFSIFMRGGLSVVRVWQDSPNFMAGKAGGRVRSETKNNHIASLITSNNAESVARVQYTILSNAFPSCNPSATLSCRSET</sequence>
<comment type="caution">
    <text evidence="1">The sequence shown here is derived from an EMBL/GenBank/DDBJ whole genome shotgun (WGS) entry which is preliminary data.</text>
</comment>
<reference evidence="1 2" key="1">
    <citation type="submission" date="2021-06" db="EMBL/GenBank/DDBJ databases">
        <title>Caerostris extrusa draft genome.</title>
        <authorList>
            <person name="Kono N."/>
            <person name="Arakawa K."/>
        </authorList>
    </citation>
    <scope>NUCLEOTIDE SEQUENCE [LARGE SCALE GENOMIC DNA]</scope>
</reference>
<evidence type="ECO:0008006" key="3">
    <source>
        <dbReference type="Google" id="ProtNLM"/>
    </source>
</evidence>
<gene>
    <name evidence="1" type="ORF">CEXT_325481</name>
</gene>
<evidence type="ECO:0000313" key="1">
    <source>
        <dbReference type="EMBL" id="GIY39209.1"/>
    </source>
</evidence>
<organism evidence="1 2">
    <name type="scientific">Caerostris extrusa</name>
    <name type="common">Bark spider</name>
    <name type="synonym">Caerostris bankana</name>
    <dbReference type="NCBI Taxonomy" id="172846"/>
    <lineage>
        <taxon>Eukaryota</taxon>
        <taxon>Metazoa</taxon>
        <taxon>Ecdysozoa</taxon>
        <taxon>Arthropoda</taxon>
        <taxon>Chelicerata</taxon>
        <taxon>Arachnida</taxon>
        <taxon>Araneae</taxon>
        <taxon>Araneomorphae</taxon>
        <taxon>Entelegynae</taxon>
        <taxon>Araneoidea</taxon>
        <taxon>Araneidae</taxon>
        <taxon>Caerostris</taxon>
    </lineage>
</organism>
<proteinExistence type="predicted"/>
<accession>A0AAV4T0I4</accession>